<evidence type="ECO:0000313" key="7">
    <source>
        <dbReference type="EMBL" id="HIT40320.1"/>
    </source>
</evidence>
<dbReference type="AlphaFoldDB" id="A0A9D1GG21"/>
<evidence type="ECO:0000259" key="6">
    <source>
        <dbReference type="Pfam" id="PF07291"/>
    </source>
</evidence>
<dbReference type="GO" id="GO:0016020">
    <property type="term" value="C:membrane"/>
    <property type="evidence" value="ECO:0007669"/>
    <property type="project" value="UniProtKB-SubCell"/>
</dbReference>
<dbReference type="Proteomes" id="UP000886722">
    <property type="component" value="Unassembled WGS sequence"/>
</dbReference>
<name>A0A9D1GG21_9BACT</name>
<gene>
    <name evidence="7" type="ORF">IAD06_09860</name>
</gene>
<dbReference type="InterPro" id="IPR009908">
    <property type="entry name" value="Methylamine_util_MauE"/>
</dbReference>
<reference evidence="7" key="2">
    <citation type="journal article" date="2021" name="PeerJ">
        <title>Extensive microbial diversity within the chicken gut microbiome revealed by metagenomics and culture.</title>
        <authorList>
            <person name="Gilroy R."/>
            <person name="Ravi A."/>
            <person name="Getino M."/>
            <person name="Pursley I."/>
            <person name="Horton D.L."/>
            <person name="Alikhan N.F."/>
            <person name="Baker D."/>
            <person name="Gharbi K."/>
            <person name="Hall N."/>
            <person name="Watson M."/>
            <person name="Adriaenssens E.M."/>
            <person name="Foster-Nyarko E."/>
            <person name="Jarju S."/>
            <person name="Secka A."/>
            <person name="Antonio M."/>
            <person name="Oren A."/>
            <person name="Chaudhuri R.R."/>
            <person name="La Ragione R."/>
            <person name="Hildebrand F."/>
            <person name="Pallen M.J."/>
        </authorList>
    </citation>
    <scope>NUCLEOTIDE SEQUENCE</scope>
    <source>
        <strain evidence="7">21143</strain>
    </source>
</reference>
<dbReference type="Pfam" id="PF07291">
    <property type="entry name" value="MauE"/>
    <property type="match status" value="1"/>
</dbReference>
<feature type="domain" description="Methylamine utilisation protein MauE" evidence="6">
    <location>
        <begin position="3"/>
        <end position="121"/>
    </location>
</feature>
<dbReference type="GO" id="GO:0030416">
    <property type="term" value="P:methylamine metabolic process"/>
    <property type="evidence" value="ECO:0007669"/>
    <property type="project" value="InterPro"/>
</dbReference>
<protein>
    <submittedName>
        <fullName evidence="7">DoxX family protein</fullName>
    </submittedName>
</protein>
<keyword evidence="2 5" id="KW-0812">Transmembrane</keyword>
<evidence type="ECO:0000256" key="5">
    <source>
        <dbReference type="SAM" id="Phobius"/>
    </source>
</evidence>
<comment type="caution">
    <text evidence="7">The sequence shown here is derived from an EMBL/GenBank/DDBJ whole genome shotgun (WGS) entry which is preliminary data.</text>
</comment>
<feature type="transmembrane region" description="Helical" evidence="5">
    <location>
        <begin position="65"/>
        <end position="88"/>
    </location>
</feature>
<comment type="subcellular location">
    <subcellularLocation>
        <location evidence="1">Membrane</location>
        <topology evidence="1">Multi-pass membrane protein</topology>
    </subcellularLocation>
</comment>
<evidence type="ECO:0000256" key="1">
    <source>
        <dbReference type="ARBA" id="ARBA00004141"/>
    </source>
</evidence>
<proteinExistence type="predicted"/>
<keyword evidence="3 5" id="KW-1133">Transmembrane helix</keyword>
<evidence type="ECO:0000256" key="4">
    <source>
        <dbReference type="ARBA" id="ARBA00023136"/>
    </source>
</evidence>
<dbReference type="EMBL" id="DVKT01000072">
    <property type="protein sequence ID" value="HIT40320.1"/>
    <property type="molecule type" value="Genomic_DNA"/>
</dbReference>
<reference evidence="7" key="1">
    <citation type="submission" date="2020-10" db="EMBL/GenBank/DDBJ databases">
        <authorList>
            <person name="Gilroy R."/>
        </authorList>
    </citation>
    <scope>NUCLEOTIDE SEQUENCE</scope>
    <source>
        <strain evidence="7">21143</strain>
    </source>
</reference>
<evidence type="ECO:0000256" key="3">
    <source>
        <dbReference type="ARBA" id="ARBA00022989"/>
    </source>
</evidence>
<organism evidence="7 8">
    <name type="scientific">Candidatus Caccoplasma intestinavium</name>
    <dbReference type="NCBI Taxonomy" id="2840716"/>
    <lineage>
        <taxon>Bacteria</taxon>
        <taxon>Pseudomonadati</taxon>
        <taxon>Bacteroidota</taxon>
        <taxon>Bacteroidia</taxon>
        <taxon>Bacteroidales</taxon>
        <taxon>Bacteroidaceae</taxon>
        <taxon>Bacteroidaceae incertae sedis</taxon>
        <taxon>Candidatus Caccoplasma</taxon>
    </lineage>
</organism>
<evidence type="ECO:0000256" key="2">
    <source>
        <dbReference type="ARBA" id="ARBA00022692"/>
    </source>
</evidence>
<feature type="transmembrane region" description="Helical" evidence="5">
    <location>
        <begin position="27"/>
        <end position="58"/>
    </location>
</feature>
<feature type="transmembrane region" description="Helical" evidence="5">
    <location>
        <begin position="134"/>
        <end position="152"/>
    </location>
</feature>
<sequence length="294" mass="33028">MAKCLLGVLFILSAVLKFISIDAFERYLFSFTLFSFNFCSFAARLVIAAESLIGFAFILNYRHKLLCRITAVVLAVFSCFLLYLVFVGNEGNCHCFGEVIDMRPEESLSKNVGLAILLAVVWRYSGKKEILSRWLAHIVFVAVFIAPFIFSVPDCFVRSGRRSKDLVQSVYRPVADSLHLSTGKHMVCLYSVHCSFCKATAQKVAAIARRHHLSGNEVRCLFIQTEENMQPSVSAFFAGNGGQVFPYDIIDPFVFLDMTGGVMPIVLLTSDTDLVAEYNYRTLDERAIADFFNH</sequence>
<accession>A0A9D1GG21</accession>
<keyword evidence="4 5" id="KW-0472">Membrane</keyword>
<evidence type="ECO:0000313" key="8">
    <source>
        <dbReference type="Proteomes" id="UP000886722"/>
    </source>
</evidence>